<dbReference type="eggNOG" id="arCOG02929">
    <property type="taxonomic scope" value="Archaea"/>
</dbReference>
<dbReference type="EMBL" id="CP003167">
    <property type="protein sequence ID" value="AGB03893.1"/>
    <property type="molecule type" value="Genomic_DNA"/>
</dbReference>
<reference evidence="1 2" key="2">
    <citation type="journal article" date="2014" name="Genome Announc.">
        <title>Complete Genome Sequence of Methanoregula formicica SMSPT, a Mesophilic Hydrogenotrophic Methanogen Isolated from a Methanogenic Upflow Anaerobic Sludge Blanket Reactor.</title>
        <authorList>
            <person name="Yamamoto K."/>
            <person name="Tamaki H."/>
            <person name="Cadillo-Quiroz H."/>
            <person name="Imachi H."/>
            <person name="Kyrpides N."/>
            <person name="Woyke T."/>
            <person name="Goodwin L."/>
            <person name="Zinder S.H."/>
            <person name="Kamagata Y."/>
            <person name="Liu W.T."/>
        </authorList>
    </citation>
    <scope>NUCLEOTIDE SEQUENCE [LARGE SCALE GENOMIC DNA]</scope>
    <source>
        <strain evidence="2">DSM 22288 / NBRC 105244 / SMSP</strain>
    </source>
</reference>
<dbReference type="Proteomes" id="UP000010824">
    <property type="component" value="Chromosome"/>
</dbReference>
<dbReference type="AlphaFoldDB" id="L0HKP1"/>
<name>L0HKP1_METFS</name>
<proteinExistence type="predicted"/>
<dbReference type="OrthoDB" id="71603at2157"/>
<gene>
    <name evidence="1" type="ordered locus">Metfor_2913</name>
</gene>
<evidence type="ECO:0000313" key="1">
    <source>
        <dbReference type="EMBL" id="AGB03893.1"/>
    </source>
</evidence>
<dbReference type="STRING" id="593750.Metfor_2913"/>
<dbReference type="PROSITE" id="PS51257">
    <property type="entry name" value="PROKAR_LIPOPROTEIN"/>
    <property type="match status" value="1"/>
</dbReference>
<dbReference type="RefSeq" id="WP_015286855.1">
    <property type="nucleotide sequence ID" value="NC_019943.1"/>
</dbReference>
<accession>L0HKP1</accession>
<dbReference type="Gene3D" id="2.60.40.420">
    <property type="entry name" value="Cupredoxins - blue copper proteins"/>
    <property type="match status" value="1"/>
</dbReference>
<sequence precursor="true">MKKILGFLILVIALVAASGCTLPQSTAPVTTTVATEIPTAVPTVIETTVEATPVATTEPAVVETTPAATTAIPAATETTAEVTATKTAIVTAGMTPSTKVTVIHIANDSFTPSTLMVLPGTRITWVNSDNKVHSVKAVGAIAGKFNSMDITPTAQWGYDFGENEGTFEYADGYNLNVTGVIIVKKGESFYGMGTPTTYMTSNATW</sequence>
<dbReference type="InParanoid" id="L0HKP1"/>
<dbReference type="PANTHER" id="PTHR36507">
    <property type="entry name" value="BLL1555 PROTEIN"/>
    <property type="match status" value="1"/>
</dbReference>
<dbReference type="PANTHER" id="PTHR36507:SF1">
    <property type="entry name" value="BLL1555 PROTEIN"/>
    <property type="match status" value="1"/>
</dbReference>
<dbReference type="KEGG" id="mfo:Metfor_2913"/>
<dbReference type="InterPro" id="IPR008972">
    <property type="entry name" value="Cupredoxin"/>
</dbReference>
<dbReference type="InterPro" id="IPR052721">
    <property type="entry name" value="ET_Amicyanin"/>
</dbReference>
<dbReference type="HOGENOM" id="CLU_1357901_0_0_2"/>
<reference evidence="2" key="1">
    <citation type="submission" date="2011-12" db="EMBL/GenBank/DDBJ databases">
        <title>Complete sequence of Methanoregula formicicum SMSP.</title>
        <authorList>
            <person name="Lucas S."/>
            <person name="Han J."/>
            <person name="Lapidus A."/>
            <person name="Cheng J.-F."/>
            <person name="Goodwin L."/>
            <person name="Pitluck S."/>
            <person name="Peters L."/>
            <person name="Ovchinnikova G."/>
            <person name="Teshima H."/>
            <person name="Detter J.C."/>
            <person name="Han C."/>
            <person name="Tapia R."/>
            <person name="Land M."/>
            <person name="Hauser L."/>
            <person name="Kyrpides N."/>
            <person name="Ivanova N."/>
            <person name="Pagani I."/>
            <person name="Imachi H."/>
            <person name="Tamaki H."/>
            <person name="Sekiguchi Y."/>
            <person name="Kamagata Y."/>
            <person name="Cadillo-Quiroz H."/>
            <person name="Zinder S."/>
            <person name="Liu W.-T."/>
            <person name="Woyke T."/>
        </authorList>
    </citation>
    <scope>NUCLEOTIDE SEQUENCE [LARGE SCALE GENOMIC DNA]</scope>
    <source>
        <strain evidence="2">DSM 22288 / NBRC 105244 / SMSP</strain>
    </source>
</reference>
<evidence type="ECO:0000313" key="2">
    <source>
        <dbReference type="Proteomes" id="UP000010824"/>
    </source>
</evidence>
<protein>
    <submittedName>
        <fullName evidence="1">Uncharacterized protein</fullName>
    </submittedName>
</protein>
<keyword evidence="2" id="KW-1185">Reference proteome</keyword>
<organism evidence="1 2">
    <name type="scientific">Methanoregula formicica (strain DSM 22288 / NBRC 105244 / SMSP)</name>
    <dbReference type="NCBI Taxonomy" id="593750"/>
    <lineage>
        <taxon>Archaea</taxon>
        <taxon>Methanobacteriati</taxon>
        <taxon>Methanobacteriota</taxon>
        <taxon>Stenosarchaea group</taxon>
        <taxon>Methanomicrobia</taxon>
        <taxon>Methanomicrobiales</taxon>
        <taxon>Methanoregulaceae</taxon>
        <taxon>Methanoregula</taxon>
    </lineage>
</organism>
<dbReference type="GeneID" id="14308697"/>
<dbReference type="SUPFAM" id="SSF49503">
    <property type="entry name" value="Cupredoxins"/>
    <property type="match status" value="1"/>
</dbReference>